<dbReference type="Proteomes" id="UP000770717">
    <property type="component" value="Unassembled WGS sequence"/>
</dbReference>
<keyword evidence="1" id="KW-1133">Transmembrane helix</keyword>
<gene>
    <name evidence="2" type="ORF">GDO78_005358</name>
</gene>
<accession>A0A8J6FK33</accession>
<dbReference type="AlphaFoldDB" id="A0A8J6FK33"/>
<comment type="caution">
    <text evidence="2">The sequence shown here is derived from an EMBL/GenBank/DDBJ whole genome shotgun (WGS) entry which is preliminary data.</text>
</comment>
<sequence>MEPWVAHDWCICWKFAGQSLLRDRRIWLYPYGEGYYPVVSCVSCITVEAIGILHNLSYLAKMTFRAMMWKCRRLLLSNSGRKGRVRFRISRASI</sequence>
<dbReference type="EMBL" id="WNTK01000002">
    <property type="protein sequence ID" value="KAG9489317.1"/>
    <property type="molecule type" value="Genomic_DNA"/>
</dbReference>
<evidence type="ECO:0000313" key="3">
    <source>
        <dbReference type="Proteomes" id="UP000770717"/>
    </source>
</evidence>
<protein>
    <submittedName>
        <fullName evidence="2">Uncharacterized protein</fullName>
    </submittedName>
</protein>
<name>A0A8J6FK33_ELECQ</name>
<organism evidence="2 3">
    <name type="scientific">Eleutherodactylus coqui</name>
    <name type="common">Puerto Rican coqui</name>
    <dbReference type="NCBI Taxonomy" id="57060"/>
    <lineage>
        <taxon>Eukaryota</taxon>
        <taxon>Metazoa</taxon>
        <taxon>Chordata</taxon>
        <taxon>Craniata</taxon>
        <taxon>Vertebrata</taxon>
        <taxon>Euteleostomi</taxon>
        <taxon>Amphibia</taxon>
        <taxon>Batrachia</taxon>
        <taxon>Anura</taxon>
        <taxon>Neobatrachia</taxon>
        <taxon>Hyloidea</taxon>
        <taxon>Eleutherodactylidae</taxon>
        <taxon>Eleutherodactylinae</taxon>
        <taxon>Eleutherodactylus</taxon>
        <taxon>Eleutherodactylus</taxon>
    </lineage>
</organism>
<evidence type="ECO:0000313" key="2">
    <source>
        <dbReference type="EMBL" id="KAG9489317.1"/>
    </source>
</evidence>
<reference evidence="2" key="1">
    <citation type="thesis" date="2020" institute="ProQuest LLC" country="789 East Eisenhower Parkway, Ann Arbor, MI, USA">
        <title>Comparative Genomics and Chromosome Evolution.</title>
        <authorList>
            <person name="Mudd A.B."/>
        </authorList>
    </citation>
    <scope>NUCLEOTIDE SEQUENCE</scope>
    <source>
        <strain evidence="2">HN-11 Male</strain>
        <tissue evidence="2">Kidney and liver</tissue>
    </source>
</reference>
<feature type="transmembrane region" description="Helical" evidence="1">
    <location>
        <begin position="35"/>
        <end position="60"/>
    </location>
</feature>
<keyword evidence="1" id="KW-0812">Transmembrane</keyword>
<keyword evidence="1" id="KW-0472">Membrane</keyword>
<keyword evidence="3" id="KW-1185">Reference proteome</keyword>
<evidence type="ECO:0000256" key="1">
    <source>
        <dbReference type="SAM" id="Phobius"/>
    </source>
</evidence>
<proteinExistence type="predicted"/>